<dbReference type="InterPro" id="IPR011032">
    <property type="entry name" value="GroES-like_sf"/>
</dbReference>
<dbReference type="InterPro" id="IPR041694">
    <property type="entry name" value="ADH_N_2"/>
</dbReference>
<dbReference type="RefSeq" id="WP_152217505.1">
    <property type="nucleotide sequence ID" value="NZ_JBAQYD010000361.1"/>
</dbReference>
<dbReference type="SUPFAM" id="SSF50129">
    <property type="entry name" value="GroES-like"/>
    <property type="match status" value="1"/>
</dbReference>
<accession>A0A6N6VE58</accession>
<evidence type="ECO:0000256" key="1">
    <source>
        <dbReference type="ARBA" id="ARBA00023002"/>
    </source>
</evidence>
<dbReference type="Gene3D" id="3.40.50.720">
    <property type="entry name" value="NAD(P)-binding Rossmann-like Domain"/>
    <property type="match status" value="1"/>
</dbReference>
<dbReference type="Pfam" id="PF16884">
    <property type="entry name" value="ADH_N_2"/>
    <property type="match status" value="1"/>
</dbReference>
<reference evidence="3 4" key="1">
    <citation type="submission" date="2019-09" db="EMBL/GenBank/DDBJ databases">
        <title>Parvibaculum sedimenti sp. nov., isolated from sediment.</title>
        <authorList>
            <person name="Wang Y."/>
        </authorList>
    </citation>
    <scope>NUCLEOTIDE SEQUENCE [LARGE SCALE GENOMIC DNA]</scope>
    <source>
        <strain evidence="3 4">HXT-9</strain>
    </source>
</reference>
<dbReference type="CDD" id="cd05288">
    <property type="entry name" value="PGDH"/>
    <property type="match status" value="1"/>
</dbReference>
<protein>
    <submittedName>
        <fullName evidence="3">Zinc-binding dehydrogenase</fullName>
    </submittedName>
</protein>
<dbReference type="PANTHER" id="PTHR43205">
    <property type="entry name" value="PROSTAGLANDIN REDUCTASE"/>
    <property type="match status" value="1"/>
</dbReference>
<dbReference type="SMART" id="SM00829">
    <property type="entry name" value="PKS_ER"/>
    <property type="match status" value="1"/>
</dbReference>
<dbReference type="Gene3D" id="3.90.180.10">
    <property type="entry name" value="Medium-chain alcohol dehydrogenases, catalytic domain"/>
    <property type="match status" value="1"/>
</dbReference>
<proteinExistence type="predicted"/>
<comment type="caution">
    <text evidence="3">The sequence shown here is derived from an EMBL/GenBank/DDBJ whole genome shotgun (WGS) entry which is preliminary data.</text>
</comment>
<dbReference type="PANTHER" id="PTHR43205:SF7">
    <property type="entry name" value="PROSTAGLANDIN REDUCTASE 1"/>
    <property type="match status" value="1"/>
</dbReference>
<dbReference type="FunFam" id="3.40.50.720:FF:000121">
    <property type="entry name" value="Prostaglandin reductase 2"/>
    <property type="match status" value="1"/>
</dbReference>
<dbReference type="InterPro" id="IPR020843">
    <property type="entry name" value="ER"/>
</dbReference>
<gene>
    <name evidence="3" type="ORF">F2P47_16585</name>
</gene>
<dbReference type="EMBL" id="WESC01000020">
    <property type="protein sequence ID" value="KAB7738529.1"/>
    <property type="molecule type" value="Genomic_DNA"/>
</dbReference>
<keyword evidence="4" id="KW-1185">Reference proteome</keyword>
<feature type="domain" description="Enoyl reductase (ER)" evidence="2">
    <location>
        <begin position="20"/>
        <end position="335"/>
    </location>
</feature>
<dbReference type="InterPro" id="IPR045010">
    <property type="entry name" value="MDR_fam"/>
</dbReference>
<sequence length="338" mass="36689">MPTKARRWVLASRPQGKPKLENFRLEEITLPDLGEHELLIRTEYHSVDPGMRSRLSSASYAAALPLGETIDSAMSGIVEASNNEKFKPGDRVTGGFGWVSHAISNGRGIQKLDPALYHGKLRPTAAIGVLGIPGLTSYFGLLDLGHPEEGDTVLISSAAGPVGATAGQIAKMKGCTVVGIAGSKDKCDYVRSLGFDRTINYREASDLRAAIAEACPGGVDIYFDNVGAEMLDAAILNMNEHGRIVVSGQVSEYNRADNELHGIRNVTRFITHRLRMEGLVVFDYFKDFRAAQTEMAGWIHEGKLVYTEDISAGLENSAKAFIGLFEGENHGRRLIKVS</sequence>
<dbReference type="GO" id="GO:0016628">
    <property type="term" value="F:oxidoreductase activity, acting on the CH-CH group of donors, NAD or NADP as acceptor"/>
    <property type="evidence" value="ECO:0007669"/>
    <property type="project" value="InterPro"/>
</dbReference>
<dbReference type="InterPro" id="IPR013149">
    <property type="entry name" value="ADH-like_C"/>
</dbReference>
<dbReference type="Proteomes" id="UP000468901">
    <property type="component" value="Unassembled WGS sequence"/>
</dbReference>
<organism evidence="3 4">
    <name type="scientific">Parvibaculum sedimenti</name>
    <dbReference type="NCBI Taxonomy" id="2608632"/>
    <lineage>
        <taxon>Bacteria</taxon>
        <taxon>Pseudomonadati</taxon>
        <taxon>Pseudomonadota</taxon>
        <taxon>Alphaproteobacteria</taxon>
        <taxon>Hyphomicrobiales</taxon>
        <taxon>Parvibaculaceae</taxon>
        <taxon>Parvibaculum</taxon>
    </lineage>
</organism>
<dbReference type="Pfam" id="PF00107">
    <property type="entry name" value="ADH_zinc_N"/>
    <property type="match status" value="1"/>
</dbReference>
<evidence type="ECO:0000313" key="3">
    <source>
        <dbReference type="EMBL" id="KAB7738529.1"/>
    </source>
</evidence>
<keyword evidence="1" id="KW-0560">Oxidoreductase</keyword>
<dbReference type="SUPFAM" id="SSF51735">
    <property type="entry name" value="NAD(P)-binding Rossmann-fold domains"/>
    <property type="match status" value="1"/>
</dbReference>
<dbReference type="InterPro" id="IPR036291">
    <property type="entry name" value="NAD(P)-bd_dom_sf"/>
</dbReference>
<evidence type="ECO:0000313" key="4">
    <source>
        <dbReference type="Proteomes" id="UP000468901"/>
    </source>
</evidence>
<dbReference type="AlphaFoldDB" id="A0A6N6VE58"/>
<name>A0A6N6VE58_9HYPH</name>
<evidence type="ECO:0000259" key="2">
    <source>
        <dbReference type="SMART" id="SM00829"/>
    </source>
</evidence>